<accession>A0A2T1D8T4</accession>
<organism evidence="2 3">
    <name type="scientific">Phormidesmis priestleyi ULC007</name>
    <dbReference type="NCBI Taxonomy" id="1920490"/>
    <lineage>
        <taxon>Bacteria</taxon>
        <taxon>Bacillati</taxon>
        <taxon>Cyanobacteriota</taxon>
        <taxon>Cyanophyceae</taxon>
        <taxon>Leptolyngbyales</taxon>
        <taxon>Leptolyngbyaceae</taxon>
        <taxon>Phormidesmis</taxon>
    </lineage>
</organism>
<feature type="transmembrane region" description="Helical" evidence="1">
    <location>
        <begin position="57"/>
        <end position="81"/>
    </location>
</feature>
<feature type="transmembrane region" description="Helical" evidence="1">
    <location>
        <begin position="188"/>
        <end position="205"/>
    </location>
</feature>
<feature type="transmembrane region" description="Helical" evidence="1">
    <location>
        <begin position="93"/>
        <end position="110"/>
    </location>
</feature>
<feature type="transmembrane region" description="Helical" evidence="1">
    <location>
        <begin position="156"/>
        <end position="176"/>
    </location>
</feature>
<evidence type="ECO:0000256" key="1">
    <source>
        <dbReference type="SAM" id="Phobius"/>
    </source>
</evidence>
<reference evidence="2 3" key="1">
    <citation type="submission" date="2018-02" db="EMBL/GenBank/DDBJ databases">
        <authorList>
            <person name="Cohen D.B."/>
            <person name="Kent A.D."/>
        </authorList>
    </citation>
    <scope>NUCLEOTIDE SEQUENCE [LARGE SCALE GENOMIC DNA]</scope>
    <source>
        <strain evidence="2 3">ULC007</strain>
    </source>
</reference>
<dbReference type="STRING" id="1920490.GCA_001895925_02044"/>
<keyword evidence="1" id="KW-1133">Transmembrane helix</keyword>
<dbReference type="PANTHER" id="PTHR33802:SF1">
    <property type="entry name" value="XK-RELATED PROTEIN"/>
    <property type="match status" value="1"/>
</dbReference>
<keyword evidence="1" id="KW-0472">Membrane</keyword>
<proteinExistence type="predicted"/>
<dbReference type="OrthoDB" id="5189031at2"/>
<comment type="caution">
    <text evidence="2">The sequence shown here is derived from an EMBL/GenBank/DDBJ whole genome shotgun (WGS) entry which is preliminary data.</text>
</comment>
<evidence type="ECO:0000313" key="2">
    <source>
        <dbReference type="EMBL" id="PSB16915.1"/>
    </source>
</evidence>
<feature type="transmembrane region" description="Helical" evidence="1">
    <location>
        <begin position="234"/>
        <end position="255"/>
    </location>
</feature>
<name>A0A2T1D8T4_9CYAN</name>
<sequence length="261" mass="28167">MQHSDRSPQSVSSHQVATIAAILGAIVVNALSNFFPLNGLSIGEISNTLFGGVLVTPANYAFAIWGVIYLGLIAFGIYQVAPAQRNNPRLQEVRSPIIAASLLQILWVFAFQGRLFWLSVVVMIGILLSLVSAFLQLRTEDDRLSRTEKWLIQIPISVYFGWITVATVVNVASALYNSGWNGGGISPAIWTVVLSAISAAIAAAITIRYRDVAFPAVIIWALVAIAIRQASQSAILITAIGLAIGLGLLILWVQFRPRKAT</sequence>
<dbReference type="Gene3D" id="1.20.1260.100">
    <property type="entry name" value="TspO/MBR protein"/>
    <property type="match status" value="1"/>
</dbReference>
<keyword evidence="3" id="KW-1185">Reference proteome</keyword>
<dbReference type="Proteomes" id="UP000238634">
    <property type="component" value="Unassembled WGS sequence"/>
</dbReference>
<gene>
    <name evidence="2" type="ORF">C7B65_20275</name>
</gene>
<feature type="transmembrane region" description="Helical" evidence="1">
    <location>
        <begin position="16"/>
        <end position="37"/>
    </location>
</feature>
<dbReference type="InterPro" id="IPR038330">
    <property type="entry name" value="TspO/MBR-related_sf"/>
</dbReference>
<protein>
    <submittedName>
        <fullName evidence="2">Tryptophan-rich sensory protein</fullName>
    </submittedName>
</protein>
<dbReference type="AlphaFoldDB" id="A0A2T1D8T4"/>
<keyword evidence="1" id="KW-0812">Transmembrane</keyword>
<dbReference type="RefSeq" id="WP_073074491.1">
    <property type="nucleotide sequence ID" value="NZ_MPPI01000038.1"/>
</dbReference>
<feature type="transmembrane region" description="Helical" evidence="1">
    <location>
        <begin position="212"/>
        <end position="228"/>
    </location>
</feature>
<dbReference type="EMBL" id="PVWG01000035">
    <property type="protein sequence ID" value="PSB16915.1"/>
    <property type="molecule type" value="Genomic_DNA"/>
</dbReference>
<feature type="transmembrane region" description="Helical" evidence="1">
    <location>
        <begin position="116"/>
        <end position="135"/>
    </location>
</feature>
<evidence type="ECO:0000313" key="3">
    <source>
        <dbReference type="Proteomes" id="UP000238634"/>
    </source>
</evidence>
<reference evidence="2 3" key="2">
    <citation type="submission" date="2018-03" db="EMBL/GenBank/DDBJ databases">
        <title>The ancient ancestry and fast evolution of plastids.</title>
        <authorList>
            <person name="Moore K.R."/>
            <person name="Magnabosco C."/>
            <person name="Momper L."/>
            <person name="Gold D.A."/>
            <person name="Bosak T."/>
            <person name="Fournier G.P."/>
        </authorList>
    </citation>
    <scope>NUCLEOTIDE SEQUENCE [LARGE SCALE GENOMIC DNA]</scope>
    <source>
        <strain evidence="2 3">ULC007</strain>
    </source>
</reference>
<dbReference type="PANTHER" id="PTHR33802">
    <property type="entry name" value="SI:CH211-161H7.5-RELATED"/>
    <property type="match status" value="1"/>
</dbReference>